<protein>
    <submittedName>
        <fullName evidence="5">Uncharacterized phage protein gp47/JayE</fullName>
    </submittedName>
</protein>
<dbReference type="InterPro" id="IPR058530">
    <property type="entry name" value="Baseplate_J-like_C"/>
</dbReference>
<evidence type="ECO:0000259" key="3">
    <source>
        <dbReference type="Pfam" id="PF26078"/>
    </source>
</evidence>
<dbReference type="Proteomes" id="UP000182412">
    <property type="component" value="Unassembled WGS sequence"/>
</dbReference>
<evidence type="ECO:0000313" key="6">
    <source>
        <dbReference type="Proteomes" id="UP000182412"/>
    </source>
</evidence>
<dbReference type="AlphaFoldDB" id="A0A1H0N2N5"/>
<dbReference type="Pfam" id="PF26079">
    <property type="entry name" value="Baseplate_J_C"/>
    <property type="match status" value="1"/>
</dbReference>
<dbReference type="EMBL" id="FNJQ01000002">
    <property type="protein sequence ID" value="SDO86775.1"/>
    <property type="molecule type" value="Genomic_DNA"/>
</dbReference>
<feature type="domain" description="Baseplate protein J-like barrel" evidence="2">
    <location>
        <begin position="94"/>
        <end position="182"/>
    </location>
</feature>
<proteinExistence type="inferred from homology"/>
<dbReference type="RefSeq" id="WP_074571143.1">
    <property type="nucleotide sequence ID" value="NZ_FNJQ01000002.1"/>
</dbReference>
<accession>A0A1H0N2N5</accession>
<feature type="domain" description="Baseplate J-like central" evidence="3">
    <location>
        <begin position="204"/>
        <end position="280"/>
    </location>
</feature>
<gene>
    <name evidence="5" type="ORF">SAMN05216366_102142</name>
</gene>
<dbReference type="Pfam" id="PF26078">
    <property type="entry name" value="Baseplate_J_M"/>
    <property type="match status" value="1"/>
</dbReference>
<dbReference type="PANTHER" id="PTHR37829">
    <property type="entry name" value="PHAGE-LIKE ELEMENT PBSX PROTEIN XKDT"/>
    <property type="match status" value="1"/>
</dbReference>
<evidence type="ECO:0000259" key="2">
    <source>
        <dbReference type="Pfam" id="PF04865"/>
    </source>
</evidence>
<comment type="similarity">
    <text evidence="1">Belongs to the Mu gp47/PBSX XkdT family.</text>
</comment>
<evidence type="ECO:0000256" key="1">
    <source>
        <dbReference type="ARBA" id="ARBA00038087"/>
    </source>
</evidence>
<feature type="domain" description="Baseplate J-like C-terminal" evidence="4">
    <location>
        <begin position="287"/>
        <end position="371"/>
    </location>
</feature>
<dbReference type="Pfam" id="PF04865">
    <property type="entry name" value="Baseplate_J"/>
    <property type="match status" value="1"/>
</dbReference>
<dbReference type="InterPro" id="IPR052399">
    <property type="entry name" value="Phage_Baseplate_Assmbl_Protein"/>
</dbReference>
<organism evidence="5 6">
    <name type="scientific">Selenomonas ruminantium</name>
    <dbReference type="NCBI Taxonomy" id="971"/>
    <lineage>
        <taxon>Bacteria</taxon>
        <taxon>Bacillati</taxon>
        <taxon>Bacillota</taxon>
        <taxon>Negativicutes</taxon>
        <taxon>Selenomonadales</taxon>
        <taxon>Selenomonadaceae</taxon>
        <taxon>Selenomonas</taxon>
    </lineage>
</organism>
<evidence type="ECO:0000259" key="4">
    <source>
        <dbReference type="Pfam" id="PF26079"/>
    </source>
</evidence>
<reference evidence="5 6" key="1">
    <citation type="submission" date="2016-10" db="EMBL/GenBank/DDBJ databases">
        <authorList>
            <person name="de Groot N.N."/>
        </authorList>
    </citation>
    <scope>NUCLEOTIDE SEQUENCE [LARGE SCALE GENOMIC DNA]</scope>
    <source>
        <strain evidence="5 6">S137</strain>
    </source>
</reference>
<dbReference type="InterPro" id="IPR006949">
    <property type="entry name" value="Barrel_Baseplate_J-like"/>
</dbReference>
<evidence type="ECO:0000313" key="5">
    <source>
        <dbReference type="EMBL" id="SDO86775.1"/>
    </source>
</evidence>
<dbReference type="InterPro" id="IPR058531">
    <property type="entry name" value="Baseplate_J_M"/>
</dbReference>
<sequence length="374" mass="39255">MSTENPDYLKEADTTEEAIRDRLLSNVTDGVDKSQGSYVWDAHAPVAIELVFVAMALQKALKLGFAETTDIDHLTMRASEHGVQRKEATYATGTIHIVGTPGTIIPLGFRLATEADADIGVESVFFETTAEVTLPAGGAADIPIKATEAGKAGNVAAGCIVVLAQSRDGVTSVTNPTATTGGTEKEDYESLLSRYLTKVRNPGTSGNADDYQQWALSVPGVGGAHVKPLWAGEGTVKVIIIDENKEPANADLVAAVQNYLMVDAGSGDRKAPIGATVTVAPATIVTIDVEAAVILGQGEALATVQEAFETALKTYLRRIAFQVGTIRYARIGATLLDIDGVVDYSSLKVNGEEDNISVGNEDVAILGTVTLHAE</sequence>
<name>A0A1H0N2N5_SELRU</name>
<dbReference type="OrthoDB" id="2554267at2"/>
<dbReference type="PANTHER" id="PTHR37829:SF3">
    <property type="entry name" value="PROTEIN JAYE-RELATED"/>
    <property type="match status" value="1"/>
</dbReference>